<evidence type="ECO:0000313" key="3">
    <source>
        <dbReference type="Proteomes" id="UP000315724"/>
    </source>
</evidence>
<dbReference type="SUPFAM" id="SSF53335">
    <property type="entry name" value="S-adenosyl-L-methionine-dependent methyltransferases"/>
    <property type="match status" value="1"/>
</dbReference>
<dbReference type="Gene3D" id="3.40.50.150">
    <property type="entry name" value="Vaccinia Virus protein VP39"/>
    <property type="match status" value="1"/>
</dbReference>
<feature type="transmembrane region" description="Helical" evidence="1">
    <location>
        <begin position="220"/>
        <end position="242"/>
    </location>
</feature>
<dbReference type="Proteomes" id="UP000315724">
    <property type="component" value="Chromosome"/>
</dbReference>
<gene>
    <name evidence="2" type="ORF">Mal48_08000</name>
</gene>
<feature type="transmembrane region" description="Helical" evidence="1">
    <location>
        <begin position="12"/>
        <end position="36"/>
    </location>
</feature>
<proteinExistence type="predicted"/>
<keyword evidence="3" id="KW-1185">Reference proteome</keyword>
<evidence type="ECO:0000313" key="2">
    <source>
        <dbReference type="EMBL" id="QDT31566.1"/>
    </source>
</evidence>
<sequence length="1015" mass="112625">MNRLRAFLNIVRPFFPIATQVVAGVCVGLLFLTVVTRLRLSLGPSPEVAIATILTFGLAALACVSFFRGQSRLITTIAFWSLPIWTLFQPVVLEFSLGSIRQFEISQLASRTTEFGMTFTIVMASLFPMACATTVLFTQKTVHRSGFLTGIGLSLILIPSLLGFAISQNVAMWLAISGTILAGALAYYSQHFATNSPSPTSTSGSTSTDKLPRQVVSLEILFAAGLGFAFAIASFICSQIVLNNLISEFSFAGSFLLGIACGGLIPRTVSAATKWFSLATWGALIVLLFPFVTYLLVLETASISHTYLLFLSRTALLMLLSFPIGVLLRTAPALHESTPGVMSRQILAFSAGLCVALWSGITVTTAVGILLVATFIIAGGLLLLLGQLPKTWVQQIGLASLGCLVTAGFLLTPQLNMAHPEKLVYSGNAFSALRNGVEFSKLHWMDDGRLSHEFENLESRWSFWKHRGSQLMIRKDGLVAELHSTNSATCPKSAAEVIPGLFSLVAHPQVEHVLVLGMHTTTLQTCEAYPLRSVTVVDGVPFLDKIRESLKSEWAEDFEVQFINAELQFAVKARHTQAYDAIIAPETMSATTAGAGQFTQNFYQDVKRLLSQKGIFCQRLAYYDLGPEIIQKTVATLKSVFPQTLILESVPGEILLVGSLQTEPIISSEFVDRIQNPQARFLLSEIGWDWSIPVTRGTLNDAAVVKWLPEKTTPFSTQHAGLAFQIPVEVARWAPKSQQTRIALSKYGKTFGGYLEEDESLDIAQRLEDVQIAHKLIDANPDNIWGYRAAIKKQLLDRPRSKIMQVKHEGLKRRLHPDDQRRKDYIETLGKLAKAKTVTPEMVDELIKYIHPFDPLLGTFVSHEAIQYLRKVDQPTDLAQLNNLLFTIYYSTPTDQSVRNVCDAIHIICEHPESVATDDARWDQLNGLVEILRYRWNIRWQNTEKISKFETIDTERSLAACELALETMGELAPAAGLSESDWDTRNEILNEYVVRRLKQHRSKQLRQYRLPPPTQ</sequence>
<organism evidence="2 3">
    <name type="scientific">Thalassoglobus polymorphus</name>
    <dbReference type="NCBI Taxonomy" id="2527994"/>
    <lineage>
        <taxon>Bacteria</taxon>
        <taxon>Pseudomonadati</taxon>
        <taxon>Planctomycetota</taxon>
        <taxon>Planctomycetia</taxon>
        <taxon>Planctomycetales</taxon>
        <taxon>Planctomycetaceae</taxon>
        <taxon>Thalassoglobus</taxon>
    </lineage>
</organism>
<name>A0A517QIY0_9PLAN</name>
<feature type="transmembrane region" description="Helical" evidence="1">
    <location>
        <begin position="278"/>
        <end position="298"/>
    </location>
</feature>
<dbReference type="AlphaFoldDB" id="A0A517QIY0"/>
<dbReference type="EMBL" id="CP036267">
    <property type="protein sequence ID" value="QDT31566.1"/>
    <property type="molecule type" value="Genomic_DNA"/>
</dbReference>
<dbReference type="RefSeq" id="WP_197442021.1">
    <property type="nucleotide sequence ID" value="NZ_CP036267.1"/>
</dbReference>
<dbReference type="KEGG" id="tpol:Mal48_08000"/>
<accession>A0A517QIY0</accession>
<dbReference type="Pfam" id="PF01564">
    <property type="entry name" value="Spermine_synth"/>
    <property type="match status" value="1"/>
</dbReference>
<keyword evidence="1" id="KW-1133">Transmembrane helix</keyword>
<evidence type="ECO:0000256" key="1">
    <source>
        <dbReference type="SAM" id="Phobius"/>
    </source>
</evidence>
<feature type="transmembrane region" description="Helical" evidence="1">
    <location>
        <begin position="145"/>
        <end position="164"/>
    </location>
</feature>
<feature type="transmembrane region" description="Helical" evidence="1">
    <location>
        <begin position="248"/>
        <end position="266"/>
    </location>
</feature>
<feature type="transmembrane region" description="Helical" evidence="1">
    <location>
        <begin position="392"/>
        <end position="411"/>
    </location>
</feature>
<keyword evidence="1" id="KW-0472">Membrane</keyword>
<protein>
    <submittedName>
        <fullName evidence="2">Spermidine synthase</fullName>
    </submittedName>
</protein>
<dbReference type="InterPro" id="IPR029063">
    <property type="entry name" value="SAM-dependent_MTases_sf"/>
</dbReference>
<feature type="transmembrane region" description="Helical" evidence="1">
    <location>
        <begin position="367"/>
        <end position="385"/>
    </location>
</feature>
<keyword evidence="1" id="KW-0812">Transmembrane</keyword>
<feature type="transmembrane region" description="Helical" evidence="1">
    <location>
        <begin position="115"/>
        <end position="138"/>
    </location>
</feature>
<feature type="transmembrane region" description="Helical" evidence="1">
    <location>
        <begin position="310"/>
        <end position="329"/>
    </location>
</feature>
<feature type="transmembrane region" description="Helical" evidence="1">
    <location>
        <begin position="48"/>
        <end position="67"/>
    </location>
</feature>
<feature type="transmembrane region" description="Helical" evidence="1">
    <location>
        <begin position="170"/>
        <end position="188"/>
    </location>
</feature>
<reference evidence="2 3" key="1">
    <citation type="submission" date="2019-02" db="EMBL/GenBank/DDBJ databases">
        <title>Deep-cultivation of Planctomycetes and their phenomic and genomic characterization uncovers novel biology.</title>
        <authorList>
            <person name="Wiegand S."/>
            <person name="Jogler M."/>
            <person name="Boedeker C."/>
            <person name="Pinto D."/>
            <person name="Vollmers J."/>
            <person name="Rivas-Marin E."/>
            <person name="Kohn T."/>
            <person name="Peeters S.H."/>
            <person name="Heuer A."/>
            <person name="Rast P."/>
            <person name="Oberbeckmann S."/>
            <person name="Bunk B."/>
            <person name="Jeske O."/>
            <person name="Meyerdierks A."/>
            <person name="Storesund J.E."/>
            <person name="Kallscheuer N."/>
            <person name="Luecker S."/>
            <person name="Lage O.M."/>
            <person name="Pohl T."/>
            <person name="Merkel B.J."/>
            <person name="Hornburger P."/>
            <person name="Mueller R.-W."/>
            <person name="Bruemmer F."/>
            <person name="Labrenz M."/>
            <person name="Spormann A.M."/>
            <person name="Op den Camp H."/>
            <person name="Overmann J."/>
            <person name="Amann R."/>
            <person name="Jetten M.S.M."/>
            <person name="Mascher T."/>
            <person name="Medema M.H."/>
            <person name="Devos D.P."/>
            <person name="Kaster A.-K."/>
            <person name="Ovreas L."/>
            <person name="Rohde M."/>
            <person name="Galperin M.Y."/>
            <person name="Jogler C."/>
        </authorList>
    </citation>
    <scope>NUCLEOTIDE SEQUENCE [LARGE SCALE GENOMIC DNA]</scope>
    <source>
        <strain evidence="2 3">Mal48</strain>
    </source>
</reference>